<organism evidence="1 2">
    <name type="scientific">Virgisporangium aurantiacum</name>
    <dbReference type="NCBI Taxonomy" id="175570"/>
    <lineage>
        <taxon>Bacteria</taxon>
        <taxon>Bacillati</taxon>
        <taxon>Actinomycetota</taxon>
        <taxon>Actinomycetes</taxon>
        <taxon>Micromonosporales</taxon>
        <taxon>Micromonosporaceae</taxon>
        <taxon>Virgisporangium</taxon>
    </lineage>
</organism>
<accession>A0A8J4E2T3</accession>
<reference evidence="1" key="1">
    <citation type="submission" date="2021-01" db="EMBL/GenBank/DDBJ databases">
        <title>Whole genome shotgun sequence of Virgisporangium aurantiacum NBRC 16421.</title>
        <authorList>
            <person name="Komaki H."/>
            <person name="Tamura T."/>
        </authorList>
    </citation>
    <scope>NUCLEOTIDE SEQUENCE</scope>
    <source>
        <strain evidence="1">NBRC 16421</strain>
    </source>
</reference>
<dbReference type="RefSeq" id="WP_204001043.1">
    <property type="nucleotide sequence ID" value="NZ_BOPG01000045.1"/>
</dbReference>
<proteinExistence type="predicted"/>
<name>A0A8J4E2T3_9ACTN</name>
<dbReference type="EMBL" id="BOPG01000045">
    <property type="protein sequence ID" value="GIJ59218.1"/>
    <property type="molecule type" value="Genomic_DNA"/>
</dbReference>
<evidence type="ECO:0000313" key="2">
    <source>
        <dbReference type="Proteomes" id="UP000612585"/>
    </source>
</evidence>
<evidence type="ECO:0000313" key="1">
    <source>
        <dbReference type="EMBL" id="GIJ59218.1"/>
    </source>
</evidence>
<dbReference type="Proteomes" id="UP000612585">
    <property type="component" value="Unassembled WGS sequence"/>
</dbReference>
<dbReference type="AlphaFoldDB" id="A0A8J4E2T3"/>
<protein>
    <submittedName>
        <fullName evidence="1">Uncharacterized protein</fullName>
    </submittedName>
</protein>
<keyword evidence="2" id="KW-1185">Reference proteome</keyword>
<sequence length="166" mass="18693">MSAVDLSAVGNVVDPDYRHVTKTVTPAPPLTLPDAYLKWYLLHRPDQVVDPAVADEARALVADEVAADRLPISGDLGFVIHHLSGERVHLLLVFTWRDNNEMWETTYVKDDGPFRPLPQTSHRGVICVWEFGPVAHEHHAWTRYLRSDRTTAAKRAYAESLYSGPI</sequence>
<comment type="caution">
    <text evidence="1">The sequence shown here is derived from an EMBL/GenBank/DDBJ whole genome shotgun (WGS) entry which is preliminary data.</text>
</comment>
<gene>
    <name evidence="1" type="ORF">Vau01_067340</name>
</gene>